<proteinExistence type="predicted"/>
<evidence type="ECO:0000313" key="2">
    <source>
        <dbReference type="Proteomes" id="UP000286746"/>
    </source>
</evidence>
<gene>
    <name evidence="1" type="ORF">GKJPGBOP_03843</name>
</gene>
<sequence>MESTITSVIAVLGTLGGALVAGVLHSRSAARSEQVALRERLRREQQDAALALIKAVKAHRRNCFTRWKLRTLRASCEAQEAARFESWDTRSDVTDAQDALHLITDNAELLRRADAVVGASLALSEVDDTTTQADMDTRGDAARAAHAAFVAAAARCINGV</sequence>
<name>A0A401W4C8_STREY</name>
<comment type="caution">
    <text evidence="1">The sequence shown here is derived from an EMBL/GenBank/DDBJ whole genome shotgun (WGS) entry which is preliminary data.</text>
</comment>
<dbReference type="EMBL" id="BHZD01000001">
    <property type="protein sequence ID" value="GCD44152.1"/>
    <property type="molecule type" value="Genomic_DNA"/>
</dbReference>
<keyword evidence="2" id="KW-1185">Reference proteome</keyword>
<accession>A0A401W4C8</accession>
<evidence type="ECO:0000313" key="1">
    <source>
        <dbReference type="EMBL" id="GCD44152.1"/>
    </source>
</evidence>
<dbReference type="RefSeq" id="WP_125055095.1">
    <property type="nucleotide sequence ID" value="NZ_BHZD01000001.1"/>
</dbReference>
<evidence type="ECO:0008006" key="3">
    <source>
        <dbReference type="Google" id="ProtNLM"/>
    </source>
</evidence>
<dbReference type="Proteomes" id="UP000286746">
    <property type="component" value="Unassembled WGS sequence"/>
</dbReference>
<dbReference type="AlphaFoldDB" id="A0A401W4C8"/>
<reference evidence="1 2" key="1">
    <citation type="submission" date="2018-11" db="EMBL/GenBank/DDBJ databases">
        <title>Whole genome sequence of Streptomyces paromomycinus NBRC 15454(T).</title>
        <authorList>
            <person name="Komaki H."/>
            <person name="Tamura T."/>
        </authorList>
    </citation>
    <scope>NUCLEOTIDE SEQUENCE [LARGE SCALE GENOMIC DNA]</scope>
    <source>
        <strain evidence="1 2">NBRC 15454</strain>
    </source>
</reference>
<protein>
    <recommendedName>
        <fullName evidence="3">Protein kilB</fullName>
    </recommendedName>
</protein>
<organism evidence="1 2">
    <name type="scientific">Streptomyces paromomycinus</name>
    <name type="common">Streptomyces rimosus subsp. paromomycinus</name>
    <dbReference type="NCBI Taxonomy" id="92743"/>
    <lineage>
        <taxon>Bacteria</taxon>
        <taxon>Bacillati</taxon>
        <taxon>Actinomycetota</taxon>
        <taxon>Actinomycetes</taxon>
        <taxon>Kitasatosporales</taxon>
        <taxon>Streptomycetaceae</taxon>
        <taxon>Streptomyces</taxon>
    </lineage>
</organism>